<comment type="caution">
    <text evidence="24">The sequence shown here is derived from an EMBL/GenBank/DDBJ whole genome shotgun (WGS) entry which is preliminary data.</text>
</comment>
<dbReference type="EMBL" id="DYVF01000034">
    <property type="protein sequence ID" value="HJG30742.1"/>
    <property type="molecule type" value="Genomic_DNA"/>
</dbReference>
<accession>A0A921IRM3</accession>
<feature type="transmembrane region" description="Helical" evidence="23">
    <location>
        <begin position="66"/>
        <end position="86"/>
    </location>
</feature>
<dbReference type="AlphaFoldDB" id="A0A921IRM3"/>
<comment type="catalytic activity">
    <reaction evidence="20">
        <text>[GlcNAc-(1-&gt;4)-Mur2Ac(oyl-L-Ala-gamma-D-Glu-L-Lys-D-Ala-D-Ala)](n)-di-trans,octa-cis-undecaprenyl diphosphate + beta-D-GlcNAc-(1-&gt;4)-Mur2Ac(oyl-L-Ala-gamma-D-Glu-L-Lys-D-Ala-D-Ala)-di-trans,octa-cis-undecaprenyl diphosphate = [GlcNAc-(1-&gt;4)-Mur2Ac(oyl-L-Ala-gamma-D-Glu-L-Lys-D-Ala-D-Ala)](n+1)-di-trans,octa-cis-undecaprenyl diphosphate + di-trans,octa-cis-undecaprenyl diphosphate + H(+)</text>
        <dbReference type="Rhea" id="RHEA:23708"/>
        <dbReference type="Rhea" id="RHEA-COMP:9602"/>
        <dbReference type="Rhea" id="RHEA-COMP:9603"/>
        <dbReference type="ChEBI" id="CHEBI:15378"/>
        <dbReference type="ChEBI" id="CHEBI:58405"/>
        <dbReference type="ChEBI" id="CHEBI:60033"/>
        <dbReference type="ChEBI" id="CHEBI:78435"/>
        <dbReference type="EC" id="2.4.99.28"/>
    </reaction>
</comment>
<evidence type="ECO:0000313" key="25">
    <source>
        <dbReference type="Proteomes" id="UP000746751"/>
    </source>
</evidence>
<keyword evidence="9" id="KW-0573">Peptidoglycan synthesis</keyword>
<feature type="transmembrane region" description="Helical" evidence="23">
    <location>
        <begin position="397"/>
        <end position="416"/>
    </location>
</feature>
<keyword evidence="13" id="KW-0961">Cell wall biogenesis/degradation</keyword>
<evidence type="ECO:0000256" key="5">
    <source>
        <dbReference type="ARBA" id="ARBA00022676"/>
    </source>
</evidence>
<feature type="region of interest" description="Disordered" evidence="22">
    <location>
        <begin position="1"/>
        <end position="43"/>
    </location>
</feature>
<proteinExistence type="inferred from homology"/>
<dbReference type="GO" id="GO:0008955">
    <property type="term" value="F:peptidoglycan glycosyltransferase activity"/>
    <property type="evidence" value="ECO:0007669"/>
    <property type="project" value="UniProtKB-EC"/>
</dbReference>
<dbReference type="GO" id="GO:0032153">
    <property type="term" value="C:cell division site"/>
    <property type="evidence" value="ECO:0007669"/>
    <property type="project" value="TreeGrafter"/>
</dbReference>
<keyword evidence="5" id="KW-0328">Glycosyltransferase</keyword>
<dbReference type="GO" id="GO:0015648">
    <property type="term" value="F:lipid-linked peptidoglycan transporter activity"/>
    <property type="evidence" value="ECO:0007669"/>
    <property type="project" value="TreeGrafter"/>
</dbReference>
<evidence type="ECO:0000256" key="13">
    <source>
        <dbReference type="ARBA" id="ARBA00023316"/>
    </source>
</evidence>
<feature type="region of interest" description="Disordered" evidence="22">
    <location>
        <begin position="442"/>
        <end position="528"/>
    </location>
</feature>
<evidence type="ECO:0000256" key="23">
    <source>
        <dbReference type="SAM" id="Phobius"/>
    </source>
</evidence>
<dbReference type="InterPro" id="IPR013437">
    <property type="entry name" value="FtsW"/>
</dbReference>
<protein>
    <recommendedName>
        <fullName evidence="17">Probable peptidoglycan glycosyltransferase FtsW</fullName>
        <ecNumber evidence="19">2.4.99.28</ecNumber>
    </recommendedName>
    <alternativeName>
        <fullName evidence="18">Cell division protein FtsW</fullName>
    </alternativeName>
    <alternativeName>
        <fullName evidence="15">Cell wall polymerase</fullName>
    </alternativeName>
    <alternativeName>
        <fullName evidence="14">Peptidoglycan polymerase</fullName>
    </alternativeName>
</protein>
<keyword evidence="10 23" id="KW-1133">Transmembrane helix</keyword>
<evidence type="ECO:0000256" key="20">
    <source>
        <dbReference type="ARBA" id="ARBA00049902"/>
    </source>
</evidence>
<feature type="transmembrane region" description="Helical" evidence="23">
    <location>
        <begin position="322"/>
        <end position="348"/>
    </location>
</feature>
<gene>
    <name evidence="24" type="primary">ftsW</name>
    <name evidence="24" type="ORF">K8U80_05035</name>
</gene>
<dbReference type="PANTHER" id="PTHR30474:SF2">
    <property type="entry name" value="PEPTIDOGLYCAN GLYCOSYLTRANSFERASE FTSW-RELATED"/>
    <property type="match status" value="1"/>
</dbReference>
<dbReference type="InterPro" id="IPR001182">
    <property type="entry name" value="FtsW/RodA"/>
</dbReference>
<keyword evidence="11 23" id="KW-0472">Membrane</keyword>
<evidence type="ECO:0000256" key="12">
    <source>
        <dbReference type="ARBA" id="ARBA00023306"/>
    </source>
</evidence>
<name>A0A921IRM3_9ACTN</name>
<evidence type="ECO:0000256" key="17">
    <source>
        <dbReference type="ARBA" id="ARBA00041185"/>
    </source>
</evidence>
<evidence type="ECO:0000256" key="18">
    <source>
        <dbReference type="ARBA" id="ARBA00041418"/>
    </source>
</evidence>
<evidence type="ECO:0000256" key="9">
    <source>
        <dbReference type="ARBA" id="ARBA00022984"/>
    </source>
</evidence>
<evidence type="ECO:0000256" key="14">
    <source>
        <dbReference type="ARBA" id="ARBA00032370"/>
    </source>
</evidence>
<dbReference type="NCBIfam" id="TIGR02614">
    <property type="entry name" value="ftsW"/>
    <property type="match status" value="1"/>
</dbReference>
<keyword evidence="4" id="KW-0132">Cell division</keyword>
<reference evidence="24" key="2">
    <citation type="submission" date="2021-09" db="EMBL/GenBank/DDBJ databases">
        <authorList>
            <person name="Gilroy R."/>
        </authorList>
    </citation>
    <scope>NUCLEOTIDE SEQUENCE</scope>
    <source>
        <strain evidence="24">ChiGjej2B2-7701</strain>
    </source>
</reference>
<keyword evidence="6" id="KW-0808">Transferase</keyword>
<dbReference type="EC" id="2.4.99.28" evidence="19"/>
<comment type="similarity">
    <text evidence="16">Belongs to the SEDS family. FtsW subfamily.</text>
</comment>
<feature type="transmembrane region" description="Helical" evidence="23">
    <location>
        <begin position="174"/>
        <end position="192"/>
    </location>
</feature>
<comment type="function">
    <text evidence="21">Peptidoglycan polymerase that is essential for cell division.</text>
</comment>
<evidence type="ECO:0000256" key="1">
    <source>
        <dbReference type="ARBA" id="ARBA00004651"/>
    </source>
</evidence>
<evidence type="ECO:0000256" key="8">
    <source>
        <dbReference type="ARBA" id="ARBA00022960"/>
    </source>
</evidence>
<reference evidence="24" key="1">
    <citation type="journal article" date="2021" name="PeerJ">
        <title>Extensive microbial diversity within the chicken gut microbiome revealed by metagenomics and culture.</title>
        <authorList>
            <person name="Gilroy R."/>
            <person name="Ravi A."/>
            <person name="Getino M."/>
            <person name="Pursley I."/>
            <person name="Horton D.L."/>
            <person name="Alikhan N.F."/>
            <person name="Baker D."/>
            <person name="Gharbi K."/>
            <person name="Hall N."/>
            <person name="Watson M."/>
            <person name="Adriaenssens E.M."/>
            <person name="Foster-Nyarko E."/>
            <person name="Jarju S."/>
            <person name="Secka A."/>
            <person name="Antonio M."/>
            <person name="Oren A."/>
            <person name="Chaudhuri R.R."/>
            <person name="La Ragione R."/>
            <person name="Hildebrand F."/>
            <person name="Pallen M.J."/>
        </authorList>
    </citation>
    <scope>NUCLEOTIDE SEQUENCE</scope>
    <source>
        <strain evidence="24">ChiGjej2B2-7701</strain>
    </source>
</reference>
<dbReference type="Pfam" id="PF01098">
    <property type="entry name" value="FTSW_RODA_SPOVE"/>
    <property type="match status" value="1"/>
</dbReference>
<evidence type="ECO:0000256" key="16">
    <source>
        <dbReference type="ARBA" id="ARBA00038053"/>
    </source>
</evidence>
<evidence type="ECO:0000256" key="2">
    <source>
        <dbReference type="ARBA" id="ARBA00004752"/>
    </source>
</evidence>
<sequence length="528" mass="56697">MGNDTKMQERTPRPRQDARGGVPARRDQAGAERRRAGASRRSGAAQDGIAERLIAGVPARIMRPRLIFLCCLVALVAFGLLMVYSASAVEAASDGYAPTHYLERQALFALGGTILIAVMAFIPNLFDHFKRWLAWPLWAVALALLAAVTLVGLVGGGAQRWISLGFFTLQPSELLKPALILVVAKLLSEYYAERAIDINTYAARMAIAVGVPLVFIIVQPDLGTTLIIGMTVFTMMFLAGLPVRYALFFVAVIAVGGVLAMIAAPYRLQRFLVTMDPWADPYGDGYQATLAIMAFASGGLFGRGIGNSTIKYNYLPEAHNDYILAVIGEELGFVGTVLFFAVFALLIWSAFKIASESQTVFGRLVAEGCAVVLAVQFLVNALGIIGVLPMTGKTLPFISYGGSSMIASMILAGLILRASIESEAQTVYDMRRDSFAVMSRGDAGSAHVGTSTAGEARPRRTSGFSVYDGAGAGGRQAAPARPRTARPARDGSFGRVDLGPDSADRLRSRGPQVRRGPRTSSRRDRYDR</sequence>
<feature type="transmembrane region" description="Helical" evidence="23">
    <location>
        <begin position="213"/>
        <end position="239"/>
    </location>
</feature>
<evidence type="ECO:0000313" key="24">
    <source>
        <dbReference type="EMBL" id="HJG30742.1"/>
    </source>
</evidence>
<feature type="transmembrane region" description="Helical" evidence="23">
    <location>
        <begin position="133"/>
        <end position="154"/>
    </location>
</feature>
<feature type="compositionally biased region" description="Basic and acidic residues" evidence="22">
    <location>
        <begin position="1"/>
        <end position="35"/>
    </location>
</feature>
<keyword evidence="12" id="KW-0131">Cell cycle</keyword>
<evidence type="ECO:0000256" key="21">
    <source>
        <dbReference type="ARBA" id="ARBA00049966"/>
    </source>
</evidence>
<feature type="transmembrane region" description="Helical" evidence="23">
    <location>
        <begin position="106"/>
        <end position="126"/>
    </location>
</feature>
<dbReference type="GO" id="GO:0009252">
    <property type="term" value="P:peptidoglycan biosynthetic process"/>
    <property type="evidence" value="ECO:0007669"/>
    <property type="project" value="UniProtKB-KW"/>
</dbReference>
<evidence type="ECO:0000256" key="19">
    <source>
        <dbReference type="ARBA" id="ARBA00044770"/>
    </source>
</evidence>
<feature type="transmembrane region" description="Helical" evidence="23">
    <location>
        <begin position="245"/>
        <end position="264"/>
    </location>
</feature>
<evidence type="ECO:0000256" key="6">
    <source>
        <dbReference type="ARBA" id="ARBA00022679"/>
    </source>
</evidence>
<evidence type="ECO:0000256" key="10">
    <source>
        <dbReference type="ARBA" id="ARBA00022989"/>
    </source>
</evidence>
<keyword evidence="3" id="KW-1003">Cell membrane</keyword>
<evidence type="ECO:0000256" key="3">
    <source>
        <dbReference type="ARBA" id="ARBA00022475"/>
    </source>
</evidence>
<keyword evidence="7 23" id="KW-0812">Transmembrane</keyword>
<dbReference type="PANTHER" id="PTHR30474">
    <property type="entry name" value="CELL CYCLE PROTEIN"/>
    <property type="match status" value="1"/>
</dbReference>
<evidence type="ECO:0000256" key="15">
    <source>
        <dbReference type="ARBA" id="ARBA00033270"/>
    </source>
</evidence>
<evidence type="ECO:0000256" key="4">
    <source>
        <dbReference type="ARBA" id="ARBA00022618"/>
    </source>
</evidence>
<keyword evidence="8" id="KW-0133">Cell shape</keyword>
<dbReference type="GO" id="GO:0051301">
    <property type="term" value="P:cell division"/>
    <property type="evidence" value="ECO:0007669"/>
    <property type="project" value="UniProtKB-KW"/>
</dbReference>
<organism evidence="24 25">
    <name type="scientific">Collinsella ihumii</name>
    <dbReference type="NCBI Taxonomy" id="1720204"/>
    <lineage>
        <taxon>Bacteria</taxon>
        <taxon>Bacillati</taxon>
        <taxon>Actinomycetota</taxon>
        <taxon>Coriobacteriia</taxon>
        <taxon>Coriobacteriales</taxon>
        <taxon>Coriobacteriaceae</taxon>
        <taxon>Collinsella</taxon>
    </lineage>
</organism>
<evidence type="ECO:0000256" key="11">
    <source>
        <dbReference type="ARBA" id="ARBA00023136"/>
    </source>
</evidence>
<evidence type="ECO:0000256" key="7">
    <source>
        <dbReference type="ARBA" id="ARBA00022692"/>
    </source>
</evidence>
<evidence type="ECO:0000256" key="22">
    <source>
        <dbReference type="SAM" id="MobiDB-lite"/>
    </source>
</evidence>
<dbReference type="GO" id="GO:0005886">
    <property type="term" value="C:plasma membrane"/>
    <property type="evidence" value="ECO:0007669"/>
    <property type="project" value="UniProtKB-SubCell"/>
</dbReference>
<comment type="pathway">
    <text evidence="2">Cell wall biogenesis; peptidoglycan biosynthesis.</text>
</comment>
<dbReference type="Proteomes" id="UP000746751">
    <property type="component" value="Unassembled WGS sequence"/>
</dbReference>
<comment type="subcellular location">
    <subcellularLocation>
        <location evidence="1">Cell membrane</location>
        <topology evidence="1">Multi-pass membrane protein</topology>
    </subcellularLocation>
</comment>
<dbReference type="GO" id="GO:0008360">
    <property type="term" value="P:regulation of cell shape"/>
    <property type="evidence" value="ECO:0007669"/>
    <property type="project" value="UniProtKB-KW"/>
</dbReference>
<feature type="transmembrane region" description="Helical" evidence="23">
    <location>
        <begin position="360"/>
        <end position="385"/>
    </location>
</feature>
<dbReference type="GO" id="GO:0071555">
    <property type="term" value="P:cell wall organization"/>
    <property type="evidence" value="ECO:0007669"/>
    <property type="project" value="UniProtKB-KW"/>
</dbReference>